<protein>
    <submittedName>
        <fullName evidence="3">Biotin--[acetyl-CoA-carboxylase] ligase</fullName>
    </submittedName>
</protein>
<proteinExistence type="predicted"/>
<dbReference type="NCBIfam" id="TIGR00121">
    <property type="entry name" value="birA_ligase"/>
    <property type="match status" value="1"/>
</dbReference>
<dbReference type="Pfam" id="PF03099">
    <property type="entry name" value="BPL_LplA_LipB"/>
    <property type="match status" value="1"/>
</dbReference>
<evidence type="ECO:0000256" key="1">
    <source>
        <dbReference type="ARBA" id="ARBA00022598"/>
    </source>
</evidence>
<dbReference type="CDD" id="cd16442">
    <property type="entry name" value="BPL"/>
    <property type="match status" value="1"/>
</dbReference>
<sequence length="244" mass="27646">MIQLIKVDATDSTNTFLKDYLRSNNGVNKLCIQAGYQLEGRGQAGNHWKSEKDQNLLFSVLYSDWNLKSHHQYIISIATAVSIKQVLDGLKIPDVMVKWPNDILAERKKIAGILIENTLKNGRVAASIIGVGLNVNQTSFNELPNATSLRQLTGQSFDLDELLQKLLIQLENNFEKVSQGNIKNLIIDYHQYLFRKDKASTFQRPDGSTFIGIIQQVAKNGKIILLEEDDHLNTYDVKEIKLLY</sequence>
<keyword evidence="1 3" id="KW-0436">Ligase</keyword>
<dbReference type="GO" id="GO:0016874">
    <property type="term" value="F:ligase activity"/>
    <property type="evidence" value="ECO:0007669"/>
    <property type="project" value="UniProtKB-KW"/>
</dbReference>
<dbReference type="PROSITE" id="PS51733">
    <property type="entry name" value="BPL_LPL_CATALYTIC"/>
    <property type="match status" value="1"/>
</dbReference>
<evidence type="ECO:0000259" key="2">
    <source>
        <dbReference type="PROSITE" id="PS51733"/>
    </source>
</evidence>
<reference evidence="3 4" key="1">
    <citation type="journal article" date="2019" name="Int. J. Syst. Evol. Microbiol.">
        <title>The Global Catalogue of Microorganisms (GCM) 10K type strain sequencing project: providing services to taxonomists for standard genome sequencing and annotation.</title>
        <authorList>
            <consortium name="The Broad Institute Genomics Platform"/>
            <consortium name="The Broad Institute Genome Sequencing Center for Infectious Disease"/>
            <person name="Wu L."/>
            <person name="Ma J."/>
        </authorList>
    </citation>
    <scope>NUCLEOTIDE SEQUENCE [LARGE SCALE GENOMIC DNA]</scope>
    <source>
        <strain evidence="3 4">JCM 16082</strain>
    </source>
</reference>
<evidence type="ECO:0000313" key="3">
    <source>
        <dbReference type="EMBL" id="GAA0873157.1"/>
    </source>
</evidence>
<name>A0ABN1MJ21_9FLAO</name>
<gene>
    <name evidence="3" type="ORF">GCM10009117_23040</name>
</gene>
<dbReference type="Proteomes" id="UP001500507">
    <property type="component" value="Unassembled WGS sequence"/>
</dbReference>
<comment type="caution">
    <text evidence="3">The sequence shown here is derived from an EMBL/GenBank/DDBJ whole genome shotgun (WGS) entry which is preliminary data.</text>
</comment>
<feature type="domain" description="BPL/LPL catalytic" evidence="2">
    <location>
        <begin position="1"/>
        <end position="178"/>
    </location>
</feature>
<dbReference type="InterPro" id="IPR004143">
    <property type="entry name" value="BPL_LPL_catalytic"/>
</dbReference>
<organism evidence="3 4">
    <name type="scientific">Gangjinia marincola</name>
    <dbReference type="NCBI Taxonomy" id="578463"/>
    <lineage>
        <taxon>Bacteria</taxon>
        <taxon>Pseudomonadati</taxon>
        <taxon>Bacteroidota</taxon>
        <taxon>Flavobacteriia</taxon>
        <taxon>Flavobacteriales</taxon>
        <taxon>Flavobacteriaceae</taxon>
        <taxon>Gangjinia</taxon>
    </lineage>
</organism>
<dbReference type="SUPFAM" id="SSF55681">
    <property type="entry name" value="Class II aaRS and biotin synthetases"/>
    <property type="match status" value="1"/>
</dbReference>
<dbReference type="PANTHER" id="PTHR12835:SF5">
    <property type="entry name" value="BIOTIN--PROTEIN LIGASE"/>
    <property type="match status" value="1"/>
</dbReference>
<dbReference type="InterPro" id="IPR004408">
    <property type="entry name" value="Biotin_CoA_COase_ligase"/>
</dbReference>
<dbReference type="RefSeq" id="WP_343767773.1">
    <property type="nucleotide sequence ID" value="NZ_BAAAFG010000016.1"/>
</dbReference>
<keyword evidence="4" id="KW-1185">Reference proteome</keyword>
<dbReference type="InterPro" id="IPR045864">
    <property type="entry name" value="aa-tRNA-synth_II/BPL/LPL"/>
</dbReference>
<dbReference type="PANTHER" id="PTHR12835">
    <property type="entry name" value="BIOTIN PROTEIN LIGASE"/>
    <property type="match status" value="1"/>
</dbReference>
<dbReference type="Gene3D" id="3.30.930.10">
    <property type="entry name" value="Bira Bifunctional Protein, Domain 2"/>
    <property type="match status" value="1"/>
</dbReference>
<accession>A0ABN1MJ21</accession>
<dbReference type="EMBL" id="BAAAFG010000016">
    <property type="protein sequence ID" value="GAA0873157.1"/>
    <property type="molecule type" value="Genomic_DNA"/>
</dbReference>
<evidence type="ECO:0000313" key="4">
    <source>
        <dbReference type="Proteomes" id="UP001500507"/>
    </source>
</evidence>